<accession>A0A7X9U9C4</accession>
<gene>
    <name evidence="1" type="ORF">HHL01_15990</name>
</gene>
<dbReference type="AlphaFoldDB" id="A0A7X9U9C4"/>
<dbReference type="RefSeq" id="WP_170072665.1">
    <property type="nucleotide sequence ID" value="NZ_JABBCX010000007.1"/>
</dbReference>
<evidence type="ECO:0000313" key="2">
    <source>
        <dbReference type="Proteomes" id="UP000519126"/>
    </source>
</evidence>
<evidence type="ECO:0000313" key="1">
    <source>
        <dbReference type="EMBL" id="NMF49658.1"/>
    </source>
</evidence>
<comment type="caution">
    <text evidence="1">The sequence shown here is derived from an EMBL/GenBank/DDBJ whole genome shotgun (WGS) entry which is preliminary data.</text>
</comment>
<dbReference type="Proteomes" id="UP000519126">
    <property type="component" value="Unassembled WGS sequence"/>
</dbReference>
<protein>
    <submittedName>
        <fullName evidence="1">Uncharacterized protein</fullName>
    </submittedName>
</protein>
<dbReference type="EMBL" id="JABBCX010000007">
    <property type="protein sequence ID" value="NMF49658.1"/>
    <property type="molecule type" value="Genomic_DNA"/>
</dbReference>
<name>A0A7X9U9C4_9GAMM</name>
<organism evidence="1 2">
    <name type="scientific">Pseudoalteromonas arctica</name>
    <dbReference type="NCBI Taxonomy" id="394751"/>
    <lineage>
        <taxon>Bacteria</taxon>
        <taxon>Pseudomonadati</taxon>
        <taxon>Pseudomonadota</taxon>
        <taxon>Gammaproteobacteria</taxon>
        <taxon>Alteromonadales</taxon>
        <taxon>Pseudoalteromonadaceae</taxon>
        <taxon>Pseudoalteromonas</taxon>
    </lineage>
</organism>
<sequence length="243" mass="28145">MLSDIDIEKSIRQSLDRIVPEVSDRTWLLERLYKHKIGNKLPRGKRFNFYRCIENKARWKTVVDNHMHTIFTKSYKNQVSHFLLSQLTLLDFACVSRECSLNTGAVLDVISKLEGETEYSASTDLVKHDIKFKRKGLFANYKHTHVPVLPNSYLKMMTQETSISSIVANTDNSTLDVNLLEVEAGIKARGKAKGGRMTGHWLITRENNEETYYLAIFPHARTNGLDEEWIFNQVQESERYLKC</sequence>
<reference evidence="1 2" key="1">
    <citation type="submission" date="2020-04" db="EMBL/GenBank/DDBJ databases">
        <title>Genome Sequencing and Assembley of Pseudoalteromonas artica.</title>
        <authorList>
            <person name="Akerly B."/>
            <person name="Cook G."/>
        </authorList>
    </citation>
    <scope>NUCLEOTIDE SEQUENCE [LARGE SCALE GENOMIC DNA]</scope>
    <source>
        <strain evidence="1 2">NEC-BIFX-0059</strain>
    </source>
</reference>
<proteinExistence type="predicted"/>